<dbReference type="AlphaFoldDB" id="A0A484KG83"/>
<proteinExistence type="predicted"/>
<feature type="region of interest" description="Disordered" evidence="1">
    <location>
        <begin position="40"/>
        <end position="147"/>
    </location>
</feature>
<feature type="compositionally biased region" description="Pro residues" evidence="1">
    <location>
        <begin position="105"/>
        <end position="124"/>
    </location>
</feature>
<dbReference type="Proteomes" id="UP000595140">
    <property type="component" value="Unassembled WGS sequence"/>
</dbReference>
<feature type="compositionally biased region" description="Polar residues" evidence="1">
    <location>
        <begin position="46"/>
        <end position="55"/>
    </location>
</feature>
<keyword evidence="2" id="KW-0812">Transmembrane</keyword>
<keyword evidence="2" id="KW-1133">Transmembrane helix</keyword>
<gene>
    <name evidence="3" type="ORF">CCAM_LOCUS3963</name>
</gene>
<keyword evidence="4" id="KW-1185">Reference proteome</keyword>
<evidence type="ECO:0000313" key="4">
    <source>
        <dbReference type="Proteomes" id="UP000595140"/>
    </source>
</evidence>
<dbReference type="OrthoDB" id="1306161at2759"/>
<dbReference type="EMBL" id="OOIL02000218">
    <property type="protein sequence ID" value="VFQ62187.1"/>
    <property type="molecule type" value="Genomic_DNA"/>
</dbReference>
<protein>
    <submittedName>
        <fullName evidence="3">Uncharacterized protein</fullName>
    </submittedName>
</protein>
<name>A0A484KG83_9ASTE</name>
<feature type="transmembrane region" description="Helical" evidence="2">
    <location>
        <begin position="12"/>
        <end position="32"/>
    </location>
</feature>
<organism evidence="3 4">
    <name type="scientific">Cuscuta campestris</name>
    <dbReference type="NCBI Taxonomy" id="132261"/>
    <lineage>
        <taxon>Eukaryota</taxon>
        <taxon>Viridiplantae</taxon>
        <taxon>Streptophyta</taxon>
        <taxon>Embryophyta</taxon>
        <taxon>Tracheophyta</taxon>
        <taxon>Spermatophyta</taxon>
        <taxon>Magnoliopsida</taxon>
        <taxon>eudicotyledons</taxon>
        <taxon>Gunneridae</taxon>
        <taxon>Pentapetalae</taxon>
        <taxon>asterids</taxon>
        <taxon>lamiids</taxon>
        <taxon>Solanales</taxon>
        <taxon>Convolvulaceae</taxon>
        <taxon>Cuscuteae</taxon>
        <taxon>Cuscuta</taxon>
        <taxon>Cuscuta subgen. Grammica</taxon>
        <taxon>Cuscuta sect. Cleistogrammica</taxon>
    </lineage>
</organism>
<feature type="compositionally biased region" description="Pro residues" evidence="1">
    <location>
        <begin position="70"/>
        <end position="94"/>
    </location>
</feature>
<reference evidence="3 4" key="1">
    <citation type="submission" date="2018-04" db="EMBL/GenBank/DDBJ databases">
        <authorList>
            <person name="Vogel A."/>
        </authorList>
    </citation>
    <scope>NUCLEOTIDE SEQUENCE [LARGE SCALE GENOMIC DNA]</scope>
</reference>
<evidence type="ECO:0000256" key="1">
    <source>
        <dbReference type="SAM" id="MobiDB-lite"/>
    </source>
</evidence>
<keyword evidence="2" id="KW-0472">Membrane</keyword>
<sequence length="147" mass="14696">MCCYVGKATKIFIFIVTVLVLTGLILGLGGLFRKRNHDGGDHASCSGESCNLTASPAPPNQINPIATFPDPNPSVSPPNDGPSSSAPPPPPPPESVDQSPESPNSAPPPPQLQASAPPPPPPPSVSAIPPALSPPSAALVASGPAHS</sequence>
<feature type="compositionally biased region" description="Low complexity" evidence="1">
    <location>
        <begin position="125"/>
        <end position="147"/>
    </location>
</feature>
<accession>A0A484KG83</accession>
<evidence type="ECO:0000256" key="2">
    <source>
        <dbReference type="SAM" id="Phobius"/>
    </source>
</evidence>
<feature type="compositionally biased region" description="Low complexity" evidence="1">
    <location>
        <begin position="95"/>
        <end position="104"/>
    </location>
</feature>
<dbReference type="PANTHER" id="PTHR36036:SF1">
    <property type="entry name" value="PROLINE-RICH FAMILY PROTEIN"/>
    <property type="match status" value="1"/>
</dbReference>
<evidence type="ECO:0000313" key="3">
    <source>
        <dbReference type="EMBL" id="VFQ62187.1"/>
    </source>
</evidence>
<dbReference type="PANTHER" id="PTHR36036">
    <property type="entry name" value="PROLINE-RICH FAMILY PROTEIN"/>
    <property type="match status" value="1"/>
</dbReference>
<dbReference type="InterPro" id="IPR040277">
    <property type="entry name" value="Os04g0629400-like"/>
</dbReference>